<evidence type="ECO:0000313" key="4">
    <source>
        <dbReference type="EMBL" id="PZQ14404.1"/>
    </source>
</evidence>
<comment type="similarity">
    <text evidence="2">Belongs to the peptidase S26 family.</text>
</comment>
<keyword evidence="2" id="KW-1133">Transmembrane helix</keyword>
<sequence length="303" mass="32748">MGRWLPTPGEPRSSGRALVLTFAVPLVGYAYVGRLERGFVVVAAGLSIAASLSYLPFGLMNFRLFAILGAAAFLIARLIFAVDAALLVRRGRSRLGVPDQSIFVYVGVFVASLVAAVIYHGLARAWIFTTTQLCEKSNNVQPAIWPEDCVLVAPGGRWGRGDLVYYGGRFGRVVGLPGDRVEVRDGVPVVNGSPFLQTPAPQPPTAATRFRPDIVIPSTETNPEGRSYVALRLKDAGPHVDDDTAERRVPEGRVFVLNDLRDGAHGFDSRAEVIGDLPISDILGTPVMVSRSSDWRRIGALVR</sequence>
<keyword evidence="2" id="KW-0645">Protease</keyword>
<evidence type="ECO:0000256" key="1">
    <source>
        <dbReference type="ARBA" id="ARBA00019232"/>
    </source>
</evidence>
<feature type="transmembrane region" description="Helical" evidence="2">
    <location>
        <begin position="100"/>
        <end position="122"/>
    </location>
</feature>
<gene>
    <name evidence="4" type="primary">lepB</name>
    <name evidence="4" type="ORF">DI565_13420</name>
</gene>
<feature type="transmembrane region" description="Helical" evidence="2">
    <location>
        <begin position="15"/>
        <end position="32"/>
    </location>
</feature>
<feature type="domain" description="Peptidase S26" evidence="3">
    <location>
        <begin position="110"/>
        <end position="288"/>
    </location>
</feature>
<dbReference type="GO" id="GO:0016020">
    <property type="term" value="C:membrane"/>
    <property type="evidence" value="ECO:0007669"/>
    <property type="project" value="UniProtKB-SubCell"/>
</dbReference>
<evidence type="ECO:0000313" key="5">
    <source>
        <dbReference type="Proteomes" id="UP000249577"/>
    </source>
</evidence>
<dbReference type="Pfam" id="PF10502">
    <property type="entry name" value="Peptidase_S26"/>
    <property type="match status" value="1"/>
</dbReference>
<proteinExistence type="inferred from homology"/>
<name>A0A2W5KF75_ANCNO</name>
<comment type="subcellular location">
    <subcellularLocation>
        <location evidence="2">Membrane</location>
        <topology evidence="2">Single-pass type II membrane protein</topology>
    </subcellularLocation>
</comment>
<organism evidence="4 5">
    <name type="scientific">Ancylobacter novellus</name>
    <name type="common">Thiobacillus novellus</name>
    <dbReference type="NCBI Taxonomy" id="921"/>
    <lineage>
        <taxon>Bacteria</taxon>
        <taxon>Pseudomonadati</taxon>
        <taxon>Pseudomonadota</taxon>
        <taxon>Alphaproteobacteria</taxon>
        <taxon>Hyphomicrobiales</taxon>
        <taxon>Xanthobacteraceae</taxon>
        <taxon>Ancylobacter</taxon>
    </lineage>
</organism>
<dbReference type="EC" id="3.4.21.89" evidence="2"/>
<dbReference type="GO" id="GO:0009003">
    <property type="term" value="F:signal peptidase activity"/>
    <property type="evidence" value="ECO:0007669"/>
    <property type="project" value="UniProtKB-EC"/>
</dbReference>
<feature type="transmembrane region" description="Helical" evidence="2">
    <location>
        <begin position="39"/>
        <end position="59"/>
    </location>
</feature>
<comment type="caution">
    <text evidence="2">Lacks conserved residue(s) required for the propagation of feature annotation.</text>
</comment>
<evidence type="ECO:0000259" key="3">
    <source>
        <dbReference type="Pfam" id="PF10502"/>
    </source>
</evidence>
<dbReference type="Proteomes" id="UP000249577">
    <property type="component" value="Unassembled WGS sequence"/>
</dbReference>
<dbReference type="Gene3D" id="2.10.109.10">
    <property type="entry name" value="Umud Fragment, subunit A"/>
    <property type="match status" value="1"/>
</dbReference>
<keyword evidence="2" id="KW-0378">Hydrolase</keyword>
<dbReference type="InterPro" id="IPR019533">
    <property type="entry name" value="Peptidase_S26"/>
</dbReference>
<dbReference type="AlphaFoldDB" id="A0A2W5KF75"/>
<keyword evidence="2" id="KW-0472">Membrane</keyword>
<dbReference type="NCBIfam" id="TIGR02227">
    <property type="entry name" value="sigpep_I_bact"/>
    <property type="match status" value="1"/>
</dbReference>
<accession>A0A2W5KF75</accession>
<comment type="catalytic activity">
    <reaction evidence="2">
        <text>Cleavage of hydrophobic, N-terminal signal or leader sequences from secreted and periplasmic proteins.</text>
        <dbReference type="EC" id="3.4.21.89"/>
    </reaction>
</comment>
<protein>
    <recommendedName>
        <fullName evidence="1 2">Signal peptidase I</fullName>
        <ecNumber evidence="2">3.4.21.89</ecNumber>
    </recommendedName>
</protein>
<dbReference type="InterPro" id="IPR036286">
    <property type="entry name" value="LexA/Signal_pep-like_sf"/>
</dbReference>
<reference evidence="4 5" key="1">
    <citation type="submission" date="2017-08" db="EMBL/GenBank/DDBJ databases">
        <title>Infants hospitalized years apart are colonized by the same room-sourced microbial strains.</title>
        <authorList>
            <person name="Brooks B."/>
            <person name="Olm M.R."/>
            <person name="Firek B.A."/>
            <person name="Baker R."/>
            <person name="Thomas B.C."/>
            <person name="Morowitz M.J."/>
            <person name="Banfield J.F."/>
        </authorList>
    </citation>
    <scope>NUCLEOTIDE SEQUENCE [LARGE SCALE GENOMIC DNA]</scope>
    <source>
        <strain evidence="4">S2_005_003_R2_43</strain>
    </source>
</reference>
<evidence type="ECO:0000256" key="2">
    <source>
        <dbReference type="RuleBase" id="RU362042"/>
    </source>
</evidence>
<dbReference type="InterPro" id="IPR000223">
    <property type="entry name" value="Pept_S26A_signal_pept_1"/>
</dbReference>
<dbReference type="SUPFAM" id="SSF51306">
    <property type="entry name" value="LexA/Signal peptidase"/>
    <property type="match status" value="1"/>
</dbReference>
<keyword evidence="2" id="KW-0812">Transmembrane</keyword>
<comment type="caution">
    <text evidence="4">The sequence shown here is derived from an EMBL/GenBank/DDBJ whole genome shotgun (WGS) entry which is preliminary data.</text>
</comment>
<feature type="transmembrane region" description="Helical" evidence="2">
    <location>
        <begin position="65"/>
        <end position="88"/>
    </location>
</feature>
<dbReference type="GO" id="GO:0006465">
    <property type="term" value="P:signal peptide processing"/>
    <property type="evidence" value="ECO:0007669"/>
    <property type="project" value="InterPro"/>
</dbReference>
<dbReference type="GO" id="GO:0004252">
    <property type="term" value="F:serine-type endopeptidase activity"/>
    <property type="evidence" value="ECO:0007669"/>
    <property type="project" value="InterPro"/>
</dbReference>
<dbReference type="EMBL" id="QFPN01000006">
    <property type="protein sequence ID" value="PZQ14404.1"/>
    <property type="molecule type" value="Genomic_DNA"/>
</dbReference>